<dbReference type="InterPro" id="IPR013815">
    <property type="entry name" value="ATP_grasp_subdomain_1"/>
</dbReference>
<dbReference type="Proteomes" id="UP001148125">
    <property type="component" value="Unassembled WGS sequence"/>
</dbReference>
<dbReference type="InterPro" id="IPR051602">
    <property type="entry name" value="ACC_Biotin_Carboxylase"/>
</dbReference>
<comment type="catalytic activity">
    <reaction evidence="15 17">
        <text>N(6)-biotinyl-L-lysyl-[protein] + hydrogencarbonate + ATP = N(6)-carboxybiotinyl-L-lysyl-[protein] + ADP + phosphate + H(+)</text>
        <dbReference type="Rhea" id="RHEA:13501"/>
        <dbReference type="Rhea" id="RHEA-COMP:10505"/>
        <dbReference type="Rhea" id="RHEA-COMP:10506"/>
        <dbReference type="ChEBI" id="CHEBI:15378"/>
        <dbReference type="ChEBI" id="CHEBI:17544"/>
        <dbReference type="ChEBI" id="CHEBI:30616"/>
        <dbReference type="ChEBI" id="CHEBI:43474"/>
        <dbReference type="ChEBI" id="CHEBI:83144"/>
        <dbReference type="ChEBI" id="CHEBI:83145"/>
        <dbReference type="ChEBI" id="CHEBI:456216"/>
        <dbReference type="EC" id="6.3.4.14"/>
    </reaction>
</comment>
<protein>
    <recommendedName>
        <fullName evidence="4 17">Biotin carboxylase</fullName>
        <ecNumber evidence="4 17">6.3.4.14</ecNumber>
    </recommendedName>
    <alternativeName>
        <fullName evidence="17">Acetyl-coenzyme A carboxylase biotin carboxylase subunit A</fullName>
    </alternativeName>
</protein>
<keyword evidence="10 16" id="KW-0067">ATP-binding</keyword>
<evidence type="ECO:0000256" key="1">
    <source>
        <dbReference type="ARBA" id="ARBA00003761"/>
    </source>
</evidence>
<dbReference type="SUPFAM" id="SSF56059">
    <property type="entry name" value="Glutathione synthetase ATP-binding domain-like"/>
    <property type="match status" value="1"/>
</dbReference>
<dbReference type="InterPro" id="IPR005479">
    <property type="entry name" value="CPAse_ATP-bd"/>
</dbReference>
<dbReference type="PROSITE" id="PS00867">
    <property type="entry name" value="CPSASE_2"/>
    <property type="match status" value="1"/>
</dbReference>
<keyword evidence="6 17" id="KW-0436">Ligase</keyword>
<evidence type="ECO:0000256" key="12">
    <source>
        <dbReference type="ARBA" id="ARBA00023098"/>
    </source>
</evidence>
<evidence type="ECO:0000256" key="17">
    <source>
        <dbReference type="RuleBase" id="RU365063"/>
    </source>
</evidence>
<keyword evidence="12 17" id="KW-0443">Lipid metabolism</keyword>
<evidence type="ECO:0000313" key="20">
    <source>
        <dbReference type="EMBL" id="MDE5412519.1"/>
    </source>
</evidence>
<dbReference type="SUPFAM" id="SSF51246">
    <property type="entry name" value="Rudiment single hybrid motif"/>
    <property type="match status" value="1"/>
</dbReference>
<dbReference type="Gene3D" id="3.30.1490.20">
    <property type="entry name" value="ATP-grasp fold, A domain"/>
    <property type="match status" value="1"/>
</dbReference>
<keyword evidence="5 17" id="KW-0444">Lipid biosynthesis</keyword>
<comment type="caution">
    <text evidence="20">The sequence shown here is derived from an EMBL/GenBank/DDBJ whole genome shotgun (WGS) entry which is preliminary data.</text>
</comment>
<accession>A0ABT5VAL5</accession>
<dbReference type="GO" id="GO:0004075">
    <property type="term" value="F:biotin carboxylase activity"/>
    <property type="evidence" value="ECO:0007669"/>
    <property type="project" value="UniProtKB-EC"/>
</dbReference>
<dbReference type="InterPro" id="IPR016185">
    <property type="entry name" value="PreATP-grasp_dom_sf"/>
</dbReference>
<feature type="domain" description="Biotin carboxylation" evidence="19">
    <location>
        <begin position="1"/>
        <end position="446"/>
    </location>
</feature>
<dbReference type="SUPFAM" id="SSF52440">
    <property type="entry name" value="PreATP-grasp domain"/>
    <property type="match status" value="1"/>
</dbReference>
<comment type="function">
    <text evidence="1 17">This protein is a component of the acetyl coenzyme A carboxylase complex; first, biotin carboxylase catalyzes the carboxylation of the carrier protein and then the transcarboxylase transfers the carboxyl group to form malonyl-CoA.</text>
</comment>
<evidence type="ECO:0000256" key="10">
    <source>
        <dbReference type="ARBA" id="ARBA00022840"/>
    </source>
</evidence>
<dbReference type="Pfam" id="PF00289">
    <property type="entry name" value="Biotin_carb_N"/>
    <property type="match status" value="1"/>
</dbReference>
<dbReference type="PROSITE" id="PS00866">
    <property type="entry name" value="CPSASE_1"/>
    <property type="match status" value="1"/>
</dbReference>
<evidence type="ECO:0000256" key="13">
    <source>
        <dbReference type="ARBA" id="ARBA00023160"/>
    </source>
</evidence>
<reference evidence="20" key="1">
    <citation type="submission" date="2024-05" db="EMBL/GenBank/DDBJ databases">
        <title>Alkalihalobacillus sp. strain MEB203 novel alkaliphilic bacterium from Lonar Lake, India.</title>
        <authorList>
            <person name="Joshi A."/>
            <person name="Thite S."/>
            <person name="Mengade P."/>
        </authorList>
    </citation>
    <scope>NUCLEOTIDE SEQUENCE</scope>
    <source>
        <strain evidence="20">MEB 203</strain>
    </source>
</reference>
<proteinExistence type="predicted"/>
<dbReference type="PROSITE" id="PS50979">
    <property type="entry name" value="BC"/>
    <property type="match status" value="1"/>
</dbReference>
<evidence type="ECO:0000256" key="6">
    <source>
        <dbReference type="ARBA" id="ARBA00022598"/>
    </source>
</evidence>
<evidence type="ECO:0000259" key="19">
    <source>
        <dbReference type="PROSITE" id="PS50979"/>
    </source>
</evidence>
<organism evidence="20 21">
    <name type="scientific">Alkalihalobacterium chitinilyticum</name>
    <dbReference type="NCBI Taxonomy" id="2980103"/>
    <lineage>
        <taxon>Bacteria</taxon>
        <taxon>Bacillati</taxon>
        <taxon>Bacillota</taxon>
        <taxon>Bacilli</taxon>
        <taxon>Bacillales</taxon>
        <taxon>Bacillaceae</taxon>
        <taxon>Alkalihalobacterium</taxon>
    </lineage>
</organism>
<dbReference type="EC" id="6.3.4.14" evidence="4 17"/>
<evidence type="ECO:0000259" key="18">
    <source>
        <dbReference type="PROSITE" id="PS50975"/>
    </source>
</evidence>
<dbReference type="InterPro" id="IPR004549">
    <property type="entry name" value="Acetyl_CoA_COase_biotin_COase"/>
</dbReference>
<keyword evidence="9 17" id="KW-0276">Fatty acid metabolism</keyword>
<dbReference type="NCBIfam" id="NF006367">
    <property type="entry name" value="PRK08591.1"/>
    <property type="match status" value="1"/>
</dbReference>
<evidence type="ECO:0000256" key="14">
    <source>
        <dbReference type="ARBA" id="ARBA00023267"/>
    </source>
</evidence>
<dbReference type="NCBIfam" id="TIGR00514">
    <property type="entry name" value="accC"/>
    <property type="match status" value="1"/>
</dbReference>
<dbReference type="InterPro" id="IPR005482">
    <property type="entry name" value="Biotin_COase_C"/>
</dbReference>
<evidence type="ECO:0000256" key="3">
    <source>
        <dbReference type="ARBA" id="ARBA00011750"/>
    </source>
</evidence>
<keyword evidence="21" id="KW-1185">Reference proteome</keyword>
<evidence type="ECO:0000256" key="15">
    <source>
        <dbReference type="ARBA" id="ARBA00048600"/>
    </source>
</evidence>
<keyword evidence="8 16" id="KW-0547">Nucleotide-binding</keyword>
<dbReference type="RefSeq" id="WP_275117151.1">
    <property type="nucleotide sequence ID" value="NZ_JAOTPO010000002.1"/>
</dbReference>
<dbReference type="InterPro" id="IPR011764">
    <property type="entry name" value="Biotin_carboxylation_dom"/>
</dbReference>
<keyword evidence="13 17" id="KW-0275">Fatty acid biosynthesis</keyword>
<keyword evidence="11" id="KW-0460">Magnesium</keyword>
<dbReference type="PANTHER" id="PTHR48095:SF2">
    <property type="entry name" value="BIOTIN CARBOXYLASE, CHLOROPLASTIC"/>
    <property type="match status" value="1"/>
</dbReference>
<name>A0ABT5VAL5_9BACI</name>
<feature type="domain" description="ATP-grasp" evidence="18">
    <location>
        <begin position="120"/>
        <end position="317"/>
    </location>
</feature>
<dbReference type="EMBL" id="JAOTPO010000002">
    <property type="protein sequence ID" value="MDE5412519.1"/>
    <property type="molecule type" value="Genomic_DNA"/>
</dbReference>
<comment type="subunit">
    <text evidence="3 17">Acetyl-CoA carboxylase is a heterohexamer of biotin carboxyl carrier protein, biotin carboxylase and the two subunits of carboxyl transferase in a 2:2 complex.</text>
</comment>
<keyword evidence="14 17" id="KW-0092">Biotin</keyword>
<evidence type="ECO:0000256" key="7">
    <source>
        <dbReference type="ARBA" id="ARBA00022723"/>
    </source>
</evidence>
<dbReference type="Gene3D" id="3.40.50.20">
    <property type="match status" value="1"/>
</dbReference>
<dbReference type="PANTHER" id="PTHR48095">
    <property type="entry name" value="PYRUVATE CARBOXYLASE SUBUNIT A"/>
    <property type="match status" value="1"/>
</dbReference>
<dbReference type="Pfam" id="PF02785">
    <property type="entry name" value="Biotin_carb_C"/>
    <property type="match status" value="1"/>
</dbReference>
<dbReference type="InterPro" id="IPR011054">
    <property type="entry name" value="Rudment_hybrid_motif"/>
</dbReference>
<evidence type="ECO:0000256" key="4">
    <source>
        <dbReference type="ARBA" id="ARBA00013263"/>
    </source>
</evidence>
<comment type="pathway">
    <text evidence="2 17">Lipid metabolism; malonyl-CoA biosynthesis; malonyl-CoA from acetyl-CoA: step 1/1.</text>
</comment>
<dbReference type="PROSITE" id="PS50975">
    <property type="entry name" value="ATP_GRASP"/>
    <property type="match status" value="1"/>
</dbReference>
<dbReference type="Pfam" id="PF02786">
    <property type="entry name" value="CPSase_L_D2"/>
    <property type="match status" value="1"/>
</dbReference>
<dbReference type="Gene3D" id="3.30.470.20">
    <property type="entry name" value="ATP-grasp fold, B domain"/>
    <property type="match status" value="1"/>
</dbReference>
<dbReference type="InterPro" id="IPR011761">
    <property type="entry name" value="ATP-grasp"/>
</dbReference>
<evidence type="ECO:0000256" key="5">
    <source>
        <dbReference type="ARBA" id="ARBA00022516"/>
    </source>
</evidence>
<evidence type="ECO:0000256" key="2">
    <source>
        <dbReference type="ARBA" id="ARBA00004956"/>
    </source>
</evidence>
<evidence type="ECO:0000256" key="9">
    <source>
        <dbReference type="ARBA" id="ARBA00022832"/>
    </source>
</evidence>
<keyword evidence="7" id="KW-0479">Metal-binding</keyword>
<dbReference type="NCBIfam" id="NF004085">
    <property type="entry name" value="PRK05586.1"/>
    <property type="match status" value="1"/>
</dbReference>
<evidence type="ECO:0000256" key="8">
    <source>
        <dbReference type="ARBA" id="ARBA00022741"/>
    </source>
</evidence>
<sequence length="446" mass="48920">MFKKVLIANRGEIAVRVIRACRELGIETVAVYSEADKEALHVHLADEAYCIGPHLSSKSYLNMINLLSVAVNTGADAIHPGYGFLAENADFAEKCAEHNITFIGPSPEAINKMGAKAVARDTMQAAGVPIVPGTDGIIDDIDDAMVTARDIGFPVMVKATAGGGGKGMRVAQTEDDLKKAVSMAQQEAETAFGNPGVYLEKFVEEPRHVEIQIIGDSFGNVVHLGERDCSIQRRHQKLIEEAPSPALDEELRTKMGEAALKAAQAVNYCGAGTVEFLLDKHKNFYFMEMNTRIQVEHPVSELVTGVDLIKEQILVASGEKLSFTQEDIQIDGWSIECRINAENPDKNFMPSPGTIDMYLPPGGLGVRVDSAVYPGYTITPFYDSMIAKLIVHGRDREEAIARMKRALNEFVIDGVETTIPFHLRLLEHPDFISGNFDTKFLEKNKV</sequence>
<evidence type="ECO:0000256" key="11">
    <source>
        <dbReference type="ARBA" id="ARBA00022842"/>
    </source>
</evidence>
<dbReference type="InterPro" id="IPR005481">
    <property type="entry name" value="BC-like_N"/>
</dbReference>
<evidence type="ECO:0000313" key="21">
    <source>
        <dbReference type="Proteomes" id="UP001148125"/>
    </source>
</evidence>
<dbReference type="SMART" id="SM00878">
    <property type="entry name" value="Biotin_carb_C"/>
    <property type="match status" value="1"/>
</dbReference>
<evidence type="ECO:0000256" key="16">
    <source>
        <dbReference type="PROSITE-ProRule" id="PRU00409"/>
    </source>
</evidence>
<gene>
    <name evidence="20" type="primary">accC</name>
    <name evidence="20" type="ORF">N7Z68_03915</name>
</gene>